<dbReference type="EMBL" id="PDOB01000035">
    <property type="protein sequence ID" value="PIL38465.1"/>
    <property type="molecule type" value="Genomic_DNA"/>
</dbReference>
<dbReference type="AlphaFoldDB" id="A0A2G8SXE4"/>
<keyword evidence="2" id="KW-1185">Reference proteome</keyword>
<gene>
    <name evidence="1" type="ORF">CR103_17695</name>
</gene>
<comment type="caution">
    <text evidence="1">The sequence shown here is derived from an EMBL/GenBank/DDBJ whole genome shotgun (WGS) entry which is preliminary data.</text>
</comment>
<proteinExistence type="predicted"/>
<accession>A0A2G8SXE4</accession>
<protein>
    <submittedName>
        <fullName evidence="1">Uncharacterized protein</fullName>
    </submittedName>
</protein>
<dbReference type="Proteomes" id="UP000228593">
    <property type="component" value="Unassembled WGS sequence"/>
</dbReference>
<evidence type="ECO:0000313" key="2">
    <source>
        <dbReference type="Proteomes" id="UP000228593"/>
    </source>
</evidence>
<name>A0A2G8SXE4_9BURK</name>
<sequence length="196" mass="21350">MKENDLTANQLTTPSGLAHKLREQLLLRQRVDGDRMMLADDVLAAALDGSRPLNPNERAALASSPLTMRRLRQLSIERARSAHAWQASGGMLRAAATGAALEKLVTDDNHWALHFVQHEDGALWQVILKLAADAPFAPALMREQPMLLVRDGAGAIILQGRLDADGECENAWPFDLSPMAHFQLCGASFAVEAVRA</sequence>
<reference evidence="1 2" key="1">
    <citation type="submission" date="2017-10" db="EMBL/GenBank/DDBJ databases">
        <title>Massilia psychrophilum sp. nov., a novel purple-pigmented bacterium isolated from Tianshan glacier, Xinjiang Municipality, China.</title>
        <authorList>
            <person name="Wang H."/>
        </authorList>
    </citation>
    <scope>NUCLEOTIDE SEQUENCE [LARGE SCALE GENOMIC DNA]</scope>
    <source>
        <strain evidence="1 2">JCM 30813</strain>
    </source>
</reference>
<dbReference type="OrthoDB" id="8708708at2"/>
<evidence type="ECO:0000313" key="1">
    <source>
        <dbReference type="EMBL" id="PIL38465.1"/>
    </source>
</evidence>
<organism evidence="1 2">
    <name type="scientific">Massilia psychrophila</name>
    <dbReference type="NCBI Taxonomy" id="1603353"/>
    <lineage>
        <taxon>Bacteria</taxon>
        <taxon>Pseudomonadati</taxon>
        <taxon>Pseudomonadota</taxon>
        <taxon>Betaproteobacteria</taxon>
        <taxon>Burkholderiales</taxon>
        <taxon>Oxalobacteraceae</taxon>
        <taxon>Telluria group</taxon>
        <taxon>Massilia</taxon>
    </lineage>
</organism>